<dbReference type="EMBL" id="JAIQZJ010000014">
    <property type="protein sequence ID" value="MBZ5740426.1"/>
    <property type="molecule type" value="Genomic_DNA"/>
</dbReference>
<sequence length="237" mass="25943">MSPARPHRWHIDEAEYARHESRRGRRHAFDRIEPTRTALVVIDLVPFFVEENDYCRGIVPNVQRLATALRDAGGTVAWVLPHGGLPATLAEELLGPEVAARYAASGGAGPLRERLWHELDVRDEDLLVEKSAQSAFFPGRSPLPELLAERGIDTVVVTGTVTNVCCESSVRDASTLGYRVVMVADANAAPSDEVHNATLRTVYRSFGDVRTTDEVLALVARGEADREAQRPGVAGDR</sequence>
<dbReference type="SUPFAM" id="SSF52499">
    <property type="entry name" value="Isochorismatase-like hydrolases"/>
    <property type="match status" value="1"/>
</dbReference>
<dbReference type="InterPro" id="IPR000868">
    <property type="entry name" value="Isochorismatase-like_dom"/>
</dbReference>
<organism evidence="3 4">
    <name type="scientific">Nocardioides mangrovi</name>
    <dbReference type="NCBI Taxonomy" id="2874580"/>
    <lineage>
        <taxon>Bacteria</taxon>
        <taxon>Bacillati</taxon>
        <taxon>Actinomycetota</taxon>
        <taxon>Actinomycetes</taxon>
        <taxon>Propionibacteriales</taxon>
        <taxon>Nocardioidaceae</taxon>
        <taxon>Nocardioides</taxon>
    </lineage>
</organism>
<evidence type="ECO:0000313" key="4">
    <source>
        <dbReference type="Proteomes" id="UP000780875"/>
    </source>
</evidence>
<dbReference type="Proteomes" id="UP000780875">
    <property type="component" value="Unassembled WGS sequence"/>
</dbReference>
<dbReference type="RefSeq" id="WP_224124788.1">
    <property type="nucleotide sequence ID" value="NZ_JAIQZJ010000014.1"/>
</dbReference>
<dbReference type="Pfam" id="PF00857">
    <property type="entry name" value="Isochorismatase"/>
    <property type="match status" value="1"/>
</dbReference>
<dbReference type="InterPro" id="IPR050272">
    <property type="entry name" value="Isochorismatase-like_hydrls"/>
</dbReference>
<protein>
    <submittedName>
        <fullName evidence="3">Cysteine hydrolase</fullName>
    </submittedName>
</protein>
<keyword evidence="1 3" id="KW-0378">Hydrolase</keyword>
<reference evidence="3 4" key="1">
    <citation type="submission" date="2021-09" db="EMBL/GenBank/DDBJ databases">
        <title>Whole genome sequence of Nocardioides sp. GBK3QG-3.</title>
        <authorList>
            <person name="Tuo L."/>
        </authorList>
    </citation>
    <scope>NUCLEOTIDE SEQUENCE [LARGE SCALE GENOMIC DNA]</scope>
    <source>
        <strain evidence="3 4">GBK3QG-3</strain>
    </source>
</reference>
<dbReference type="PANTHER" id="PTHR43540:SF6">
    <property type="entry name" value="ISOCHORISMATASE-LIKE DOMAIN-CONTAINING PROTEIN"/>
    <property type="match status" value="1"/>
</dbReference>
<name>A0ABS7UHB6_9ACTN</name>
<evidence type="ECO:0000256" key="1">
    <source>
        <dbReference type="ARBA" id="ARBA00022801"/>
    </source>
</evidence>
<dbReference type="CDD" id="cd00431">
    <property type="entry name" value="cysteine_hydrolases"/>
    <property type="match status" value="1"/>
</dbReference>
<feature type="domain" description="Isochorismatase-like" evidence="2">
    <location>
        <begin position="37"/>
        <end position="214"/>
    </location>
</feature>
<evidence type="ECO:0000313" key="3">
    <source>
        <dbReference type="EMBL" id="MBZ5740426.1"/>
    </source>
</evidence>
<proteinExistence type="predicted"/>
<dbReference type="InterPro" id="IPR036380">
    <property type="entry name" value="Isochorismatase-like_sf"/>
</dbReference>
<gene>
    <name evidence="3" type="ORF">K8U61_19785</name>
</gene>
<dbReference type="GO" id="GO:0016787">
    <property type="term" value="F:hydrolase activity"/>
    <property type="evidence" value="ECO:0007669"/>
    <property type="project" value="UniProtKB-KW"/>
</dbReference>
<comment type="caution">
    <text evidence="3">The sequence shown here is derived from an EMBL/GenBank/DDBJ whole genome shotgun (WGS) entry which is preliminary data.</text>
</comment>
<dbReference type="PANTHER" id="PTHR43540">
    <property type="entry name" value="PEROXYUREIDOACRYLATE/UREIDOACRYLATE AMIDOHYDROLASE-RELATED"/>
    <property type="match status" value="1"/>
</dbReference>
<evidence type="ECO:0000259" key="2">
    <source>
        <dbReference type="Pfam" id="PF00857"/>
    </source>
</evidence>
<dbReference type="Gene3D" id="3.40.50.850">
    <property type="entry name" value="Isochorismatase-like"/>
    <property type="match status" value="1"/>
</dbReference>
<accession>A0ABS7UHB6</accession>
<keyword evidence="4" id="KW-1185">Reference proteome</keyword>